<dbReference type="PANTHER" id="PTHR46401:SF2">
    <property type="entry name" value="GLYCOSYLTRANSFERASE WBBK-RELATED"/>
    <property type="match status" value="1"/>
</dbReference>
<reference evidence="4 5" key="1">
    <citation type="submission" date="2015-01" db="EMBL/GenBank/DDBJ databases">
        <authorList>
            <person name="Xiang T."/>
            <person name="Song Y."/>
            <person name="Huang L."/>
            <person name="Wang B."/>
            <person name="Wu P."/>
        </authorList>
    </citation>
    <scope>NUCLEOTIDE SEQUENCE [LARGE SCALE GENOMIC DNA]</scope>
    <source>
        <strain evidence="4 5">CcD38</strain>
    </source>
</reference>
<dbReference type="RefSeq" id="WP_042344323.1">
    <property type="nucleotide sequence ID" value="NZ_CDOI01000147.1"/>
</dbReference>
<gene>
    <name evidence="4" type="ORF">CCAND38_360009</name>
</gene>
<evidence type="ECO:0000313" key="5">
    <source>
        <dbReference type="Proteomes" id="UP000045051"/>
    </source>
</evidence>
<sequence length="372" mass="43250">MKIGFDAKRAFHNMRGLGNYSRDLIRILQEQQMFELVLFNPKPKVHSGVRIDGHTKVITPKSFFWKKMKSLWRMLKISRLAQTESLDLYHGLSGEIPFGIQKHTRTIVTIHDLIFVRYPQWYSFFDRKMYFWKFRQAAQKSHHIIAISEQTKRDIVEFLGVPSEKISVVYQGCHEAFKKKYSPEIKKHTRKKFALPERFVLYVGAIEPRKNALEIVKAIKDLDIALVLVGKKTKYYDQIEAYCRKHQMKNRVIALKNVSMEELAVIYQLSTIFCYPSIFEGFGIPIVEALFSKVPVITSQGSCFSEAGGEDSIYINLNNATEEIKRAIIAITSDDEKRLQMIEKGFKHAQKFTDSSVYQELISVYNRVITID</sequence>
<dbReference type="InterPro" id="IPR001296">
    <property type="entry name" value="Glyco_trans_1"/>
</dbReference>
<dbReference type="GO" id="GO:0009103">
    <property type="term" value="P:lipopolysaccharide biosynthetic process"/>
    <property type="evidence" value="ECO:0007669"/>
    <property type="project" value="TreeGrafter"/>
</dbReference>
<dbReference type="Proteomes" id="UP000045051">
    <property type="component" value="Unassembled WGS sequence"/>
</dbReference>
<keyword evidence="4" id="KW-0328">Glycosyltransferase</keyword>
<dbReference type="EMBL" id="CDOI01000147">
    <property type="protein sequence ID" value="CEN46476.1"/>
    <property type="molecule type" value="Genomic_DNA"/>
</dbReference>
<evidence type="ECO:0000313" key="4">
    <source>
        <dbReference type="EMBL" id="CEN46476.1"/>
    </source>
</evidence>
<evidence type="ECO:0000259" key="2">
    <source>
        <dbReference type="Pfam" id="PF00534"/>
    </source>
</evidence>
<keyword evidence="1 4" id="KW-0808">Transferase</keyword>
<name>A0A0B7I3D9_9FLAO</name>
<accession>A0A0B7I3D9</accession>
<dbReference type="Gene3D" id="3.40.50.2000">
    <property type="entry name" value="Glycogen Phosphorylase B"/>
    <property type="match status" value="2"/>
</dbReference>
<keyword evidence="5" id="KW-1185">Reference proteome</keyword>
<dbReference type="EC" id="2.4.1.57" evidence="4"/>
<feature type="domain" description="Glycosyl transferase family 1" evidence="2">
    <location>
        <begin position="191"/>
        <end position="347"/>
    </location>
</feature>
<dbReference type="Pfam" id="PF00534">
    <property type="entry name" value="Glycos_transf_1"/>
    <property type="match status" value="1"/>
</dbReference>
<dbReference type="PANTHER" id="PTHR46401">
    <property type="entry name" value="GLYCOSYLTRANSFERASE WBBK-RELATED"/>
    <property type="match status" value="1"/>
</dbReference>
<dbReference type="InterPro" id="IPR028098">
    <property type="entry name" value="Glyco_trans_4-like_N"/>
</dbReference>
<proteinExistence type="predicted"/>
<feature type="domain" description="Glycosyltransferase subfamily 4-like N-terminal" evidence="3">
    <location>
        <begin position="15"/>
        <end position="173"/>
    </location>
</feature>
<dbReference type="AlphaFoldDB" id="A0A0B7I3D9"/>
<dbReference type="GO" id="GO:0016757">
    <property type="term" value="F:glycosyltransferase activity"/>
    <property type="evidence" value="ECO:0007669"/>
    <property type="project" value="UniProtKB-KW"/>
</dbReference>
<protein>
    <submittedName>
        <fullName evidence="4">Protein rfbU</fullName>
        <ecNumber evidence="4">2.4.1.57</ecNumber>
    </submittedName>
</protein>
<organism evidence="4 5">
    <name type="scientific">Capnocytophaga canis</name>
    <dbReference type="NCBI Taxonomy" id="1848903"/>
    <lineage>
        <taxon>Bacteria</taxon>
        <taxon>Pseudomonadati</taxon>
        <taxon>Bacteroidota</taxon>
        <taxon>Flavobacteriia</taxon>
        <taxon>Flavobacteriales</taxon>
        <taxon>Flavobacteriaceae</taxon>
        <taxon>Capnocytophaga</taxon>
    </lineage>
</organism>
<dbReference type="SUPFAM" id="SSF53756">
    <property type="entry name" value="UDP-Glycosyltransferase/glycogen phosphorylase"/>
    <property type="match status" value="1"/>
</dbReference>
<evidence type="ECO:0000256" key="1">
    <source>
        <dbReference type="ARBA" id="ARBA00022679"/>
    </source>
</evidence>
<evidence type="ECO:0000259" key="3">
    <source>
        <dbReference type="Pfam" id="PF13439"/>
    </source>
</evidence>
<dbReference type="Pfam" id="PF13439">
    <property type="entry name" value="Glyco_transf_4"/>
    <property type="match status" value="1"/>
</dbReference>
<dbReference type="CDD" id="cd03809">
    <property type="entry name" value="GT4_MtfB-like"/>
    <property type="match status" value="1"/>
</dbReference>